<evidence type="ECO:0000256" key="1">
    <source>
        <dbReference type="SAM" id="MobiDB-lite"/>
    </source>
</evidence>
<dbReference type="Proteomes" id="UP000581688">
    <property type="component" value="Unassembled WGS sequence"/>
</dbReference>
<feature type="domain" description="DUF5667" evidence="3">
    <location>
        <begin position="53"/>
        <end position="142"/>
    </location>
</feature>
<feature type="chain" id="PRO_5032612846" description="DUF5667 domain-containing protein" evidence="2">
    <location>
        <begin position="28"/>
        <end position="290"/>
    </location>
</feature>
<dbReference type="RefSeq" id="WP_174497146.1">
    <property type="nucleotide sequence ID" value="NZ_CADDWK010000012.1"/>
</dbReference>
<organism evidence="4 5">
    <name type="scientific">Salirhabdus euzebyi</name>
    <dbReference type="NCBI Taxonomy" id="394506"/>
    <lineage>
        <taxon>Bacteria</taxon>
        <taxon>Bacillati</taxon>
        <taxon>Bacillota</taxon>
        <taxon>Bacilli</taxon>
        <taxon>Bacillales</taxon>
        <taxon>Bacillaceae</taxon>
        <taxon>Salirhabdus</taxon>
    </lineage>
</organism>
<dbReference type="InterPro" id="IPR043725">
    <property type="entry name" value="DUF5667"/>
</dbReference>
<proteinExistence type="predicted"/>
<reference evidence="4 5" key="1">
    <citation type="submission" date="2020-08" db="EMBL/GenBank/DDBJ databases">
        <title>Genomic Encyclopedia of Type Strains, Phase IV (KMG-IV): sequencing the most valuable type-strain genomes for metagenomic binning, comparative biology and taxonomic classification.</title>
        <authorList>
            <person name="Goeker M."/>
        </authorList>
    </citation>
    <scope>NUCLEOTIDE SEQUENCE [LARGE SCALE GENOMIC DNA]</scope>
    <source>
        <strain evidence="4 5">DSM 19612</strain>
    </source>
</reference>
<evidence type="ECO:0000256" key="2">
    <source>
        <dbReference type="SAM" id="SignalP"/>
    </source>
</evidence>
<protein>
    <recommendedName>
        <fullName evidence="3">DUF5667 domain-containing protein</fullName>
    </recommendedName>
</protein>
<gene>
    <name evidence="4" type="ORF">HNQ94_003133</name>
</gene>
<dbReference type="Pfam" id="PF18915">
    <property type="entry name" value="DUF5667"/>
    <property type="match status" value="1"/>
</dbReference>
<name>A0A841Q8K2_9BACI</name>
<keyword evidence="5" id="KW-1185">Reference proteome</keyword>
<evidence type="ECO:0000259" key="3">
    <source>
        <dbReference type="Pfam" id="PF18915"/>
    </source>
</evidence>
<accession>A0A841Q8K2</accession>
<feature type="signal peptide" evidence="2">
    <location>
        <begin position="1"/>
        <end position="27"/>
    </location>
</feature>
<feature type="region of interest" description="Disordered" evidence="1">
    <location>
        <begin position="218"/>
        <end position="290"/>
    </location>
</feature>
<evidence type="ECO:0000313" key="5">
    <source>
        <dbReference type="Proteomes" id="UP000581688"/>
    </source>
</evidence>
<comment type="caution">
    <text evidence="4">The sequence shown here is derived from an EMBL/GenBank/DDBJ whole genome shotgun (WGS) entry which is preliminary data.</text>
</comment>
<evidence type="ECO:0000313" key="4">
    <source>
        <dbReference type="EMBL" id="MBB6454644.1"/>
    </source>
</evidence>
<feature type="compositionally biased region" description="Basic and acidic residues" evidence="1">
    <location>
        <begin position="242"/>
        <end position="262"/>
    </location>
</feature>
<dbReference type="AlphaFoldDB" id="A0A841Q8K2"/>
<sequence length="290" mass="32224">MKKSKWLKTMSASALIVSLALPTTIFAEEDEKDIEVVELDLSAEQETINLEQDLFYYLHAMFDQLKLALSDDQVERANILVGISEEAISKAQLLLEEGNEEAASVLLNKAAEAIKSADELADNKEEEENTDGETISDIEDPIEIIVLDPPPVQEEEEEQEEYDLESKIGQNVIALTLALEKVGNPNAKAALERNIAKSLKRLEAKYGNIDELKAKLAELNASDEETEVEEEEVEETEQTDMSMEKEETSVIAKDDPDRDSNDNKGNNGKKLGHNKNGDFPGKGKGLEKFK</sequence>
<keyword evidence="2" id="KW-0732">Signal</keyword>
<feature type="compositionally biased region" description="Acidic residues" evidence="1">
    <location>
        <begin position="221"/>
        <end position="238"/>
    </location>
</feature>
<dbReference type="EMBL" id="JACHGH010000011">
    <property type="protein sequence ID" value="MBB6454644.1"/>
    <property type="molecule type" value="Genomic_DNA"/>
</dbReference>